<organism evidence="2 3">
    <name type="scientific">Vibrio superstes NBRC 103154</name>
    <dbReference type="NCBI Taxonomy" id="1219062"/>
    <lineage>
        <taxon>Bacteria</taxon>
        <taxon>Pseudomonadati</taxon>
        <taxon>Pseudomonadota</taxon>
        <taxon>Gammaproteobacteria</taxon>
        <taxon>Vibrionales</taxon>
        <taxon>Vibrionaceae</taxon>
        <taxon>Vibrio</taxon>
    </lineage>
</organism>
<dbReference type="EMBL" id="BJXK01000035">
    <property type="protein sequence ID" value="GEM81809.1"/>
    <property type="molecule type" value="Genomic_DNA"/>
</dbReference>
<keyword evidence="3" id="KW-1185">Reference proteome</keyword>
<evidence type="ECO:0000313" key="2">
    <source>
        <dbReference type="EMBL" id="GEM81809.1"/>
    </source>
</evidence>
<dbReference type="RefSeq" id="WP_119010127.1">
    <property type="nucleotide sequence ID" value="NZ_BJXK01000035.1"/>
</dbReference>
<evidence type="ECO:0000256" key="1">
    <source>
        <dbReference type="SAM" id="MobiDB-lite"/>
    </source>
</evidence>
<feature type="region of interest" description="Disordered" evidence="1">
    <location>
        <begin position="1"/>
        <end position="42"/>
    </location>
</feature>
<reference evidence="2 3" key="1">
    <citation type="submission" date="2019-07" db="EMBL/GenBank/DDBJ databases">
        <title>Whole genome shotgun sequence of Vibrio superstes NBRC 103154.</title>
        <authorList>
            <person name="Hosoyama A."/>
            <person name="Uohara A."/>
            <person name="Ohji S."/>
            <person name="Ichikawa N."/>
        </authorList>
    </citation>
    <scope>NUCLEOTIDE SEQUENCE [LARGE SCALE GENOMIC DNA]</scope>
    <source>
        <strain evidence="2 3">NBRC 103154</strain>
    </source>
</reference>
<dbReference type="Proteomes" id="UP000321113">
    <property type="component" value="Unassembled WGS sequence"/>
</dbReference>
<name>A0A511QWQ3_9VIBR</name>
<proteinExistence type="predicted"/>
<gene>
    <name evidence="2" type="ORF">VSU01S_40540</name>
</gene>
<evidence type="ECO:0000313" key="3">
    <source>
        <dbReference type="Proteomes" id="UP000321113"/>
    </source>
</evidence>
<feature type="compositionally biased region" description="Basic residues" evidence="1">
    <location>
        <begin position="15"/>
        <end position="35"/>
    </location>
</feature>
<accession>A0A511QWQ3</accession>
<protein>
    <submittedName>
        <fullName evidence="2">Uncharacterized protein</fullName>
    </submittedName>
</protein>
<comment type="caution">
    <text evidence="2">The sequence shown here is derived from an EMBL/GenBank/DDBJ whole genome shotgun (WGS) entry which is preliminary data.</text>
</comment>
<dbReference type="AlphaFoldDB" id="A0A511QWQ3"/>
<sequence>MTSSEEIGGEIAISTRRKAISTKRKGVSTKRKSIPMKRTATQAKQPVIPDLIWDLRQYDAD</sequence>